<dbReference type="InterPro" id="IPR014757">
    <property type="entry name" value="Tscrpt_reg_IclR_C"/>
</dbReference>
<dbReference type="PANTHER" id="PTHR30136:SF8">
    <property type="entry name" value="TRANSCRIPTIONAL REGULATORY PROTEIN"/>
    <property type="match status" value="1"/>
</dbReference>
<dbReference type="InterPro" id="IPR036390">
    <property type="entry name" value="WH_DNA-bd_sf"/>
</dbReference>
<dbReference type="PROSITE" id="PS51078">
    <property type="entry name" value="ICLR_ED"/>
    <property type="match status" value="1"/>
</dbReference>
<dbReference type="SUPFAM" id="SSF46785">
    <property type="entry name" value="Winged helix' DNA-binding domain"/>
    <property type="match status" value="1"/>
</dbReference>
<dbReference type="InterPro" id="IPR029016">
    <property type="entry name" value="GAF-like_dom_sf"/>
</dbReference>
<keyword evidence="7" id="KW-1185">Reference proteome</keyword>
<dbReference type="InterPro" id="IPR005471">
    <property type="entry name" value="Tscrpt_reg_IclR_N"/>
</dbReference>
<dbReference type="Pfam" id="PF09339">
    <property type="entry name" value="HTH_IclR"/>
    <property type="match status" value="1"/>
</dbReference>
<name>A0ABM8T4U3_9BURK</name>
<dbReference type="EMBL" id="CAJNAU010000148">
    <property type="protein sequence ID" value="CAE6858363.1"/>
    <property type="molecule type" value="Genomic_DNA"/>
</dbReference>
<sequence>MSKQTDNEEDGMPKQTGIQSVELGFRLISLLMQAGGALSLTELSRSSGMSTSKARGYLISFVRLGIVQQRGDGGLYDLGPTAVRLGLAAMGRINALACVRAELSALRTAIQETVCLCVWGDFGPVVVDKLDGVQNTPFELRLGTSVPLLTTATGHTFMAWLPPERYSDLLRRESGGDLRVGSKQKVNLDRILKAVRRDGCAAVSDVELPGFGSVAVPLLDHRGELIATVNAIGPSSRFDVTVNGSAANELRRFAQYVGEQCGVPAAV</sequence>
<dbReference type="Gene3D" id="3.30.450.40">
    <property type="match status" value="1"/>
</dbReference>
<dbReference type="Pfam" id="PF01614">
    <property type="entry name" value="IclR_C"/>
    <property type="match status" value="1"/>
</dbReference>
<evidence type="ECO:0000313" key="7">
    <source>
        <dbReference type="Proteomes" id="UP000674425"/>
    </source>
</evidence>
<dbReference type="InterPro" id="IPR050707">
    <property type="entry name" value="HTH_MetabolicPath_Reg"/>
</dbReference>
<keyword evidence="1" id="KW-0805">Transcription regulation</keyword>
<dbReference type="PANTHER" id="PTHR30136">
    <property type="entry name" value="HELIX-TURN-HELIX TRANSCRIPTIONAL REGULATOR, ICLR FAMILY"/>
    <property type="match status" value="1"/>
</dbReference>
<feature type="domain" description="IclR-ED" evidence="5">
    <location>
        <begin position="81"/>
        <end position="263"/>
    </location>
</feature>
<evidence type="ECO:0000256" key="3">
    <source>
        <dbReference type="ARBA" id="ARBA00023163"/>
    </source>
</evidence>
<dbReference type="PROSITE" id="PS51077">
    <property type="entry name" value="HTH_ICLR"/>
    <property type="match status" value="1"/>
</dbReference>
<evidence type="ECO:0000256" key="1">
    <source>
        <dbReference type="ARBA" id="ARBA00023015"/>
    </source>
</evidence>
<dbReference type="InterPro" id="IPR036388">
    <property type="entry name" value="WH-like_DNA-bd_sf"/>
</dbReference>
<gene>
    <name evidence="6" type="primary">iclR_3</name>
    <name evidence="6" type="ORF">R69658_07499</name>
</gene>
<dbReference type="SUPFAM" id="SSF55781">
    <property type="entry name" value="GAF domain-like"/>
    <property type="match status" value="1"/>
</dbReference>
<dbReference type="SMART" id="SM00346">
    <property type="entry name" value="HTH_ICLR"/>
    <property type="match status" value="1"/>
</dbReference>
<dbReference type="Gene3D" id="1.10.10.10">
    <property type="entry name" value="Winged helix-like DNA-binding domain superfamily/Winged helix DNA-binding domain"/>
    <property type="match status" value="1"/>
</dbReference>
<keyword evidence="3" id="KW-0804">Transcription</keyword>
<comment type="caution">
    <text evidence="6">The sequence shown here is derived from an EMBL/GenBank/DDBJ whole genome shotgun (WGS) entry which is preliminary data.</text>
</comment>
<organism evidence="6 7">
    <name type="scientific">Paraburkholderia aspalathi</name>
    <dbReference type="NCBI Taxonomy" id="1324617"/>
    <lineage>
        <taxon>Bacteria</taxon>
        <taxon>Pseudomonadati</taxon>
        <taxon>Pseudomonadota</taxon>
        <taxon>Betaproteobacteria</taxon>
        <taxon>Burkholderiales</taxon>
        <taxon>Burkholderiaceae</taxon>
        <taxon>Paraburkholderia</taxon>
    </lineage>
</organism>
<evidence type="ECO:0000259" key="4">
    <source>
        <dbReference type="PROSITE" id="PS51077"/>
    </source>
</evidence>
<evidence type="ECO:0000256" key="2">
    <source>
        <dbReference type="ARBA" id="ARBA00023125"/>
    </source>
</evidence>
<evidence type="ECO:0000259" key="5">
    <source>
        <dbReference type="PROSITE" id="PS51078"/>
    </source>
</evidence>
<evidence type="ECO:0000313" key="6">
    <source>
        <dbReference type="EMBL" id="CAE6858363.1"/>
    </source>
</evidence>
<reference evidence="6 7" key="1">
    <citation type="submission" date="2021-02" db="EMBL/GenBank/DDBJ databases">
        <authorList>
            <person name="Vanwijnsberghe S."/>
        </authorList>
    </citation>
    <scope>NUCLEOTIDE SEQUENCE [LARGE SCALE GENOMIC DNA]</scope>
    <source>
        <strain evidence="6 7">R-69658</strain>
    </source>
</reference>
<keyword evidence="2" id="KW-0238">DNA-binding</keyword>
<accession>A0ABM8T4U3</accession>
<feature type="domain" description="HTH iclR-type" evidence="4">
    <location>
        <begin position="18"/>
        <end position="80"/>
    </location>
</feature>
<protein>
    <submittedName>
        <fullName evidence="6">Transcriptional repressor IclR</fullName>
    </submittedName>
</protein>
<proteinExistence type="predicted"/>
<dbReference type="Proteomes" id="UP000674425">
    <property type="component" value="Unassembled WGS sequence"/>
</dbReference>
<dbReference type="RefSeq" id="WP_211697294.1">
    <property type="nucleotide sequence ID" value="NZ_CAJNAU010000148.1"/>
</dbReference>